<dbReference type="SUPFAM" id="SSF69336">
    <property type="entry name" value="Alpha subunit of glutamate synthase, C-terminal domain"/>
    <property type="match status" value="1"/>
</dbReference>
<reference evidence="2" key="1">
    <citation type="journal article" date="2020" name="mSystems">
        <title>Genome- and Community-Level Interaction Insights into Carbon Utilization and Element Cycling Functions of Hydrothermarchaeota in Hydrothermal Sediment.</title>
        <authorList>
            <person name="Zhou Z."/>
            <person name="Liu Y."/>
            <person name="Xu W."/>
            <person name="Pan J."/>
            <person name="Luo Z.H."/>
            <person name="Li M."/>
        </authorList>
    </citation>
    <scope>NUCLEOTIDE SEQUENCE [LARGE SCALE GENOMIC DNA]</scope>
    <source>
        <strain evidence="2">SpSt-767</strain>
    </source>
</reference>
<feature type="domain" description="Glutamine amidotransferase type-2" evidence="1">
    <location>
        <begin position="39"/>
        <end position="425"/>
    </location>
</feature>
<dbReference type="GO" id="GO:0016491">
    <property type="term" value="F:oxidoreductase activity"/>
    <property type="evidence" value="ECO:0007669"/>
    <property type="project" value="InterPro"/>
</dbReference>
<dbReference type="SUPFAM" id="SSF56235">
    <property type="entry name" value="N-terminal nucleophile aminohydrolases (Ntn hydrolases)"/>
    <property type="match status" value="1"/>
</dbReference>
<proteinExistence type="predicted"/>
<dbReference type="EMBL" id="DTGR01000076">
    <property type="protein sequence ID" value="HHS29077.1"/>
    <property type="molecule type" value="Genomic_DNA"/>
</dbReference>
<dbReference type="Pfam" id="PF13522">
    <property type="entry name" value="GATase_6"/>
    <property type="match status" value="1"/>
</dbReference>
<dbReference type="PANTHER" id="PTHR39673:SF5">
    <property type="entry name" value="TUNGSTEN-CONTAINING FORMYLMETHANOFURAN DEHYDROGENASE 2 SUBUNIT C"/>
    <property type="match status" value="1"/>
</dbReference>
<protein>
    <submittedName>
        <fullName evidence="2">Glutamate synthase</fullName>
    </submittedName>
</protein>
<dbReference type="InterPro" id="IPR036485">
    <property type="entry name" value="Glu_synth_asu_C_sf"/>
</dbReference>
<evidence type="ECO:0000313" key="2">
    <source>
        <dbReference type="EMBL" id="HHS29077.1"/>
    </source>
</evidence>
<dbReference type="Gene3D" id="3.60.20.10">
    <property type="entry name" value="Glutamine Phosphoribosylpyrophosphate, subunit 1, domain 1"/>
    <property type="match status" value="1"/>
</dbReference>
<comment type="caution">
    <text evidence="2">The sequence shown here is derived from an EMBL/GenBank/DDBJ whole genome shotgun (WGS) entry which is preliminary data.</text>
</comment>
<dbReference type="PANTHER" id="PTHR39673">
    <property type="entry name" value="TUNGSTEN FORMYLMETHANOFURAN DEHYDROGENASE, SUBUNIT C (FWDC)"/>
    <property type="match status" value="1"/>
</dbReference>
<evidence type="ECO:0000259" key="1">
    <source>
        <dbReference type="PROSITE" id="PS51278"/>
    </source>
</evidence>
<accession>A0A7V6A2I1</accession>
<gene>
    <name evidence="2" type="ORF">ENV52_05175</name>
</gene>
<sequence>MKQSNKDIHPGLKLWETRQDLPRPYPVDKIVKGEDEGGCGVTGFAASVPVSGKHIFLPSIQMHNRGNGKGGGIAAVGLDAGSLGISQKVLEEEYLIQVAYLDPEARRQVESQFITNVFAITHQAKVPTVRDWRDLPGLMVQPPDVWRYFVRVKPEVLQYFVHQHRLYEIPLRLVEDEFVAQNCYRLNQTFYASLGEKKAFVLSQGRNIMILKIVGYAEEAALYYQLLDFKAHIWIAHQRYPTRGRVWHPGGAHPFAALNVALVHNGDFANYFAVSEYLSQRHFYPQFLTDTEVAVLLFDLWHRLYGYPLEYVIEALAPTTERDFDLLPPHKQRIYRQIQSASIHGSPDGPWFFIIARNDTAKNKLELIGITDTSMLRPQVFALSEGDVQIGLVCSEKQAIDATLASLAEEDPRFCPVADLYWNARGGSHTDGGAFIFSLENKNGKKVLSCHDKFGKPKTVPWFQQPWKGYLPELTSDLMEELAPRVAELLRDNTGQALFQFVTSRLTTWSYAHFLEILTVAEELARKNDVLRAAAIEALTLLLDRRYDPGEKKRSHLIRLLLESLTRIFAAVPPMGEKDASRYRRLDWQTRETLAAPPGEDAILVLNAAEFPPEGEDCDARLLCRAYELGWKRFICYGYRGQRFLGCGFGLNTDQVRFDVYGSSGDYLASGIDGMQIYVHGNAQDQLGQIMKRGRLVVYGDVGQTFMYGAKGGEVYIMGNAAGRPLINAVGRPRVVINGTALDFLAESFMAGDTLKGGGFVIVNGLEFDHRGRIRAQASPYPGSNLFSLASGGAIYIRDPYRQLVDEQLNGGEIVPLSQADWELILPYLEENERLFGIPLMTLLTVDGEVKPPEEVYRKVQPVKLAILAKAVEETGLEEAGWGGKPGH</sequence>
<dbReference type="AlphaFoldDB" id="A0A7V6A2I1"/>
<dbReference type="InterPro" id="IPR017932">
    <property type="entry name" value="GATase_2_dom"/>
</dbReference>
<dbReference type="InterPro" id="IPR002489">
    <property type="entry name" value="Glu_synth_asu_C"/>
</dbReference>
<dbReference type="Pfam" id="PF01493">
    <property type="entry name" value="GXGXG"/>
    <property type="match status" value="1"/>
</dbReference>
<dbReference type="PROSITE" id="PS51278">
    <property type="entry name" value="GATASE_TYPE_2"/>
    <property type="match status" value="1"/>
</dbReference>
<organism evidence="2">
    <name type="scientific">Desulfobacca acetoxidans</name>
    <dbReference type="NCBI Taxonomy" id="60893"/>
    <lineage>
        <taxon>Bacteria</taxon>
        <taxon>Pseudomonadati</taxon>
        <taxon>Thermodesulfobacteriota</taxon>
        <taxon>Desulfobaccia</taxon>
        <taxon>Desulfobaccales</taxon>
        <taxon>Desulfobaccaceae</taxon>
        <taxon>Desulfobacca</taxon>
    </lineage>
</organism>
<name>A0A7V6A2I1_9BACT</name>
<dbReference type="InterPro" id="IPR029055">
    <property type="entry name" value="Ntn_hydrolases_N"/>
</dbReference>
<dbReference type="Gene3D" id="2.160.20.60">
    <property type="entry name" value="Glutamate synthase, alpha subunit, C-terminal domain"/>
    <property type="match status" value="1"/>
</dbReference>